<dbReference type="Proteomes" id="UP001148125">
    <property type="component" value="Unassembled WGS sequence"/>
</dbReference>
<proteinExistence type="predicted"/>
<organism evidence="1 2">
    <name type="scientific">Alkalihalobacterium chitinilyticum</name>
    <dbReference type="NCBI Taxonomy" id="2980103"/>
    <lineage>
        <taxon>Bacteria</taxon>
        <taxon>Bacillati</taxon>
        <taxon>Bacillota</taxon>
        <taxon>Bacilli</taxon>
        <taxon>Bacillales</taxon>
        <taxon>Bacillaceae</taxon>
        <taxon>Alkalihalobacterium</taxon>
    </lineage>
</organism>
<dbReference type="RefSeq" id="WP_275120734.1">
    <property type="nucleotide sequence ID" value="NZ_JAOTPO010000027.1"/>
</dbReference>
<protein>
    <submittedName>
        <fullName evidence="1">Uncharacterized protein</fullName>
    </submittedName>
</protein>
<reference evidence="1" key="1">
    <citation type="submission" date="2024-05" db="EMBL/GenBank/DDBJ databases">
        <title>Alkalihalobacillus sp. strain MEB203 novel alkaliphilic bacterium from Lonar Lake, India.</title>
        <authorList>
            <person name="Joshi A."/>
            <person name="Thite S."/>
            <person name="Mengade P."/>
        </authorList>
    </citation>
    <scope>NUCLEOTIDE SEQUENCE</scope>
    <source>
        <strain evidence="1">MEB 203</strain>
    </source>
</reference>
<accession>A0ABT5VLN0</accession>
<sequence>MSEWLQGGPFLEVSFLMEIREDQKKLVNLILNNLSLLPEKIELVDENIDEKIDCFLKGEPFDETDSTTPMMHLLKLHLYVQLTRRRKATLQIETFSSNDLLVNFWFYGSTSDAKEWGQIGINEEEYVDFTNLLIHLFSVYRFKVGGIGFEVNVLDLFNSTETYPNECYQFENMLPNDVLQNSSHFIQLIWNEKYKKVSNIPFNYRKLHHEGVLISLRSFAD</sequence>
<dbReference type="EMBL" id="JAOTPO010000027">
    <property type="protein sequence ID" value="MDE5416146.1"/>
    <property type="molecule type" value="Genomic_DNA"/>
</dbReference>
<name>A0ABT5VLN0_9BACI</name>
<evidence type="ECO:0000313" key="1">
    <source>
        <dbReference type="EMBL" id="MDE5416146.1"/>
    </source>
</evidence>
<evidence type="ECO:0000313" key="2">
    <source>
        <dbReference type="Proteomes" id="UP001148125"/>
    </source>
</evidence>
<comment type="caution">
    <text evidence="1">The sequence shown here is derived from an EMBL/GenBank/DDBJ whole genome shotgun (WGS) entry which is preliminary data.</text>
</comment>
<keyword evidence="2" id="KW-1185">Reference proteome</keyword>
<gene>
    <name evidence="1" type="ORF">N7Z68_22845</name>
</gene>